<protein>
    <recommendedName>
        <fullName evidence="3">DUF1993 domain-containing protein</fullName>
    </recommendedName>
</protein>
<accession>A0A0F6YGD0</accession>
<gene>
    <name evidence="1" type="ORF">DB32_001696</name>
</gene>
<dbReference type="SUPFAM" id="SSF109854">
    <property type="entry name" value="DinB/YfiT-like putative metalloenzymes"/>
    <property type="match status" value="1"/>
</dbReference>
<evidence type="ECO:0000313" key="1">
    <source>
        <dbReference type="EMBL" id="AKF04547.1"/>
    </source>
</evidence>
<name>A0A0F6YGD0_9BACT</name>
<dbReference type="STRING" id="927083.DB32_001696"/>
<proteinExistence type="predicted"/>
<dbReference type="Pfam" id="PF09351">
    <property type="entry name" value="DUF1993"/>
    <property type="match status" value="1"/>
</dbReference>
<sequence length="170" mass="18930">MSLHSQIVPPITKLLTNVETWIDLAHEHASKKSFDPAVLLAARLAPDQFPLLKQLQATCDHGKFAAARVAGKDPPKHPDTEQTWDEIRARIRVVREYVASFTPADFEGAEQRIVPLSFMPGKALSAPDYLHHSALPNLYFHATTAYAILRHNGVDVGKRHFIGALPLRDL</sequence>
<dbReference type="OrthoDB" id="338237at2"/>
<organism evidence="1 2">
    <name type="scientific">Sandaracinus amylolyticus</name>
    <dbReference type="NCBI Taxonomy" id="927083"/>
    <lineage>
        <taxon>Bacteria</taxon>
        <taxon>Pseudomonadati</taxon>
        <taxon>Myxococcota</taxon>
        <taxon>Polyangia</taxon>
        <taxon>Polyangiales</taxon>
        <taxon>Sandaracinaceae</taxon>
        <taxon>Sandaracinus</taxon>
    </lineage>
</organism>
<dbReference type="AlphaFoldDB" id="A0A0F6YGD0"/>
<dbReference type="Proteomes" id="UP000034883">
    <property type="component" value="Chromosome"/>
</dbReference>
<reference evidence="1 2" key="1">
    <citation type="submission" date="2015-03" db="EMBL/GenBank/DDBJ databases">
        <title>Genome assembly of Sandaracinus amylolyticus DSM 53668.</title>
        <authorList>
            <person name="Sharma G."/>
            <person name="Subramanian S."/>
        </authorList>
    </citation>
    <scope>NUCLEOTIDE SEQUENCE [LARGE SCALE GENOMIC DNA]</scope>
    <source>
        <strain evidence="1 2">DSM 53668</strain>
    </source>
</reference>
<dbReference type="PANTHER" id="PTHR36922:SF1">
    <property type="entry name" value="DUF1993 DOMAIN-CONTAINING PROTEIN"/>
    <property type="match status" value="1"/>
</dbReference>
<dbReference type="Gene3D" id="1.20.120.450">
    <property type="entry name" value="dinb family like domain"/>
    <property type="match status" value="1"/>
</dbReference>
<dbReference type="PANTHER" id="PTHR36922">
    <property type="entry name" value="BLL2446 PROTEIN"/>
    <property type="match status" value="1"/>
</dbReference>
<dbReference type="EMBL" id="CP011125">
    <property type="protein sequence ID" value="AKF04547.1"/>
    <property type="molecule type" value="Genomic_DNA"/>
</dbReference>
<evidence type="ECO:0000313" key="2">
    <source>
        <dbReference type="Proteomes" id="UP000034883"/>
    </source>
</evidence>
<dbReference type="InterPro" id="IPR034660">
    <property type="entry name" value="DinB/YfiT-like"/>
</dbReference>
<evidence type="ECO:0008006" key="3">
    <source>
        <dbReference type="Google" id="ProtNLM"/>
    </source>
</evidence>
<keyword evidence="2" id="KW-1185">Reference proteome</keyword>
<dbReference type="InterPro" id="IPR018531">
    <property type="entry name" value="DUF1993"/>
</dbReference>
<dbReference type="KEGG" id="samy:DB32_001696"/>
<dbReference type="RefSeq" id="WP_053231877.1">
    <property type="nucleotide sequence ID" value="NZ_CP011125.1"/>
</dbReference>